<protein>
    <recommendedName>
        <fullName evidence="4">threonine-phosphate decarboxylase</fullName>
        <ecNumber evidence="4">4.1.1.81</ecNumber>
    </recommendedName>
    <alternativeName>
        <fullName evidence="8">L-threonine-O-3-phosphate decarboxylase</fullName>
    </alternativeName>
</protein>
<dbReference type="RefSeq" id="WP_123657433.1">
    <property type="nucleotide sequence ID" value="NZ_AYKG01000010.1"/>
</dbReference>
<comment type="pathway">
    <text evidence="3">Cofactor biosynthesis; adenosylcobalamin biosynthesis.</text>
</comment>
<dbReference type="InterPro" id="IPR005860">
    <property type="entry name" value="CobD"/>
</dbReference>
<sequence length="336" mass="35920">MSEAGNTLHGGRLLDAAETWQIPRADWLDVSTGIAPWSWPVGDVPGEVWARLPEADDGLMPVAAAYYGVSPERLVAVPGSQFAIQTLPALRRPGRVGVPSVGYREHARAWARAGHTLVYYDTPAALVDQVAQLDHAVVLAPNNPLGDMPDTDQLRALAATLGPGRLIVDAAFMDCVDAPPALPASAIVLRSVGKFFGLAGIRLGFVCGPPDALAPLDEAVQPWGVAHPARWIGRRALADTAWQIDQRARIHDGQAWLRDVLAAAQGARIVSGGLFVTALFQNETPAPRWHAALARQGILTRLGDDNRWLRVGLAPHAARARLLAGVQRAGVYPQGR</sequence>
<reference evidence="11 12" key="1">
    <citation type="submission" date="2013-10" db="EMBL/GenBank/DDBJ databases">
        <title>Salinisphaera japonica YTM-1 Genome Sequencing.</title>
        <authorList>
            <person name="Lai Q."/>
            <person name="Li C."/>
            <person name="Shao Z."/>
        </authorList>
    </citation>
    <scope>NUCLEOTIDE SEQUENCE [LARGE SCALE GENOMIC DNA]</scope>
    <source>
        <strain evidence="11 12">YTM-1</strain>
    </source>
</reference>
<organism evidence="11 12">
    <name type="scientific">Salinisphaera japonica YTM-1</name>
    <dbReference type="NCBI Taxonomy" id="1209778"/>
    <lineage>
        <taxon>Bacteria</taxon>
        <taxon>Pseudomonadati</taxon>
        <taxon>Pseudomonadota</taxon>
        <taxon>Gammaproteobacteria</taxon>
        <taxon>Salinisphaerales</taxon>
        <taxon>Salinisphaeraceae</taxon>
        <taxon>Salinisphaera</taxon>
    </lineage>
</organism>
<evidence type="ECO:0000256" key="1">
    <source>
        <dbReference type="ARBA" id="ARBA00001933"/>
    </source>
</evidence>
<dbReference type="Gene3D" id="3.40.640.10">
    <property type="entry name" value="Type I PLP-dependent aspartate aminotransferase-like (Major domain)"/>
    <property type="match status" value="1"/>
</dbReference>
<proteinExistence type="predicted"/>
<dbReference type="EC" id="4.1.1.81" evidence="4"/>
<dbReference type="InterPro" id="IPR015424">
    <property type="entry name" value="PyrdxlP-dep_Trfase"/>
</dbReference>
<evidence type="ECO:0000259" key="10">
    <source>
        <dbReference type="Pfam" id="PF00155"/>
    </source>
</evidence>
<dbReference type="PANTHER" id="PTHR42885:SF1">
    <property type="entry name" value="THREONINE-PHOSPHATE DECARBOXYLASE"/>
    <property type="match status" value="1"/>
</dbReference>
<dbReference type="CDD" id="cd00609">
    <property type="entry name" value="AAT_like"/>
    <property type="match status" value="1"/>
</dbReference>
<comment type="cofactor">
    <cofactor evidence="1">
        <name>pyridoxal 5'-phosphate</name>
        <dbReference type="ChEBI" id="CHEBI:597326"/>
    </cofactor>
</comment>
<dbReference type="GO" id="GO:0009236">
    <property type="term" value="P:cobalamin biosynthetic process"/>
    <property type="evidence" value="ECO:0007669"/>
    <property type="project" value="UniProtKB-UniPathway"/>
</dbReference>
<dbReference type="GO" id="GO:0048472">
    <property type="term" value="F:threonine-phosphate decarboxylase activity"/>
    <property type="evidence" value="ECO:0007669"/>
    <property type="project" value="UniProtKB-EC"/>
</dbReference>
<dbReference type="UniPathway" id="UPA00148"/>
<evidence type="ECO:0000256" key="4">
    <source>
        <dbReference type="ARBA" id="ARBA00012285"/>
    </source>
</evidence>
<dbReference type="PROSITE" id="PS00105">
    <property type="entry name" value="AA_TRANSFER_CLASS_1"/>
    <property type="match status" value="1"/>
</dbReference>
<evidence type="ECO:0000256" key="2">
    <source>
        <dbReference type="ARBA" id="ARBA00003444"/>
    </source>
</evidence>
<comment type="function">
    <text evidence="2">Decarboxylates L-threonine-O-3-phosphate to yield (R)-1-amino-2-propanol O-2-phosphate, the precursor for the linkage between the nucleotide loop and the corrin ring in cobalamin.</text>
</comment>
<keyword evidence="5" id="KW-0169">Cobalamin biosynthesis</keyword>
<keyword evidence="12" id="KW-1185">Reference proteome</keyword>
<comment type="catalytic activity">
    <reaction evidence="9">
        <text>O-phospho-L-threonine + H(+) = (R)-1-aminopropan-2-yl phosphate + CO2</text>
        <dbReference type="Rhea" id="RHEA:11492"/>
        <dbReference type="ChEBI" id="CHEBI:15378"/>
        <dbReference type="ChEBI" id="CHEBI:16526"/>
        <dbReference type="ChEBI" id="CHEBI:58563"/>
        <dbReference type="ChEBI" id="CHEBI:58675"/>
        <dbReference type="EC" id="4.1.1.81"/>
    </reaction>
</comment>
<dbReference type="OrthoDB" id="9799304at2"/>
<dbReference type="InterPro" id="IPR004839">
    <property type="entry name" value="Aminotransferase_I/II_large"/>
</dbReference>
<dbReference type="AlphaFoldDB" id="A0A423PYR1"/>
<evidence type="ECO:0000313" key="11">
    <source>
        <dbReference type="EMBL" id="ROO30744.1"/>
    </source>
</evidence>
<dbReference type="EMBL" id="AYKG01000010">
    <property type="protein sequence ID" value="ROO30744.1"/>
    <property type="molecule type" value="Genomic_DNA"/>
</dbReference>
<keyword evidence="7 11" id="KW-0456">Lyase</keyword>
<dbReference type="SUPFAM" id="SSF53383">
    <property type="entry name" value="PLP-dependent transferases"/>
    <property type="match status" value="1"/>
</dbReference>
<evidence type="ECO:0000256" key="8">
    <source>
        <dbReference type="ARBA" id="ARBA00029996"/>
    </source>
</evidence>
<dbReference type="InterPro" id="IPR015422">
    <property type="entry name" value="PyrdxlP-dep_Trfase_small"/>
</dbReference>
<dbReference type="Gene3D" id="3.90.1150.10">
    <property type="entry name" value="Aspartate Aminotransferase, domain 1"/>
    <property type="match status" value="1"/>
</dbReference>
<keyword evidence="6" id="KW-0663">Pyridoxal phosphate</keyword>
<dbReference type="NCBIfam" id="TIGR01140">
    <property type="entry name" value="L_thr_O3P_dcar"/>
    <property type="match status" value="1"/>
</dbReference>
<dbReference type="GO" id="GO:0030170">
    <property type="term" value="F:pyridoxal phosphate binding"/>
    <property type="evidence" value="ECO:0007669"/>
    <property type="project" value="InterPro"/>
</dbReference>
<dbReference type="Proteomes" id="UP000285310">
    <property type="component" value="Unassembled WGS sequence"/>
</dbReference>
<evidence type="ECO:0000256" key="6">
    <source>
        <dbReference type="ARBA" id="ARBA00022898"/>
    </source>
</evidence>
<dbReference type="InParanoid" id="A0A423PYR1"/>
<gene>
    <name evidence="11" type="ORF">SAJA_04435</name>
</gene>
<dbReference type="InterPro" id="IPR004838">
    <property type="entry name" value="NHTrfase_class1_PyrdxlP-BS"/>
</dbReference>
<evidence type="ECO:0000256" key="9">
    <source>
        <dbReference type="ARBA" id="ARBA00048531"/>
    </source>
</evidence>
<dbReference type="PANTHER" id="PTHR42885">
    <property type="entry name" value="HISTIDINOL-PHOSPHATE AMINOTRANSFERASE-RELATED"/>
    <property type="match status" value="1"/>
</dbReference>
<comment type="caution">
    <text evidence="11">The sequence shown here is derived from an EMBL/GenBank/DDBJ whole genome shotgun (WGS) entry which is preliminary data.</text>
</comment>
<evidence type="ECO:0000256" key="7">
    <source>
        <dbReference type="ARBA" id="ARBA00023239"/>
    </source>
</evidence>
<evidence type="ECO:0000256" key="5">
    <source>
        <dbReference type="ARBA" id="ARBA00022573"/>
    </source>
</evidence>
<dbReference type="Pfam" id="PF00155">
    <property type="entry name" value="Aminotran_1_2"/>
    <property type="match status" value="1"/>
</dbReference>
<accession>A0A423PYR1</accession>
<evidence type="ECO:0000313" key="12">
    <source>
        <dbReference type="Proteomes" id="UP000285310"/>
    </source>
</evidence>
<dbReference type="InterPro" id="IPR015421">
    <property type="entry name" value="PyrdxlP-dep_Trfase_major"/>
</dbReference>
<name>A0A423PYR1_9GAMM</name>
<evidence type="ECO:0000256" key="3">
    <source>
        <dbReference type="ARBA" id="ARBA00004953"/>
    </source>
</evidence>
<feature type="domain" description="Aminotransferase class I/classII large" evidence="10">
    <location>
        <begin position="64"/>
        <end position="314"/>
    </location>
</feature>